<dbReference type="SUPFAM" id="SSF109854">
    <property type="entry name" value="DinB/YfiT-like putative metalloenzymes"/>
    <property type="match status" value="1"/>
</dbReference>
<organism evidence="2 3">
    <name type="scientific">Fodinibius halophilus</name>
    <dbReference type="NCBI Taxonomy" id="1736908"/>
    <lineage>
        <taxon>Bacteria</taxon>
        <taxon>Pseudomonadati</taxon>
        <taxon>Balneolota</taxon>
        <taxon>Balneolia</taxon>
        <taxon>Balneolales</taxon>
        <taxon>Balneolaceae</taxon>
        <taxon>Fodinibius</taxon>
    </lineage>
</organism>
<feature type="domain" description="DinB-like" evidence="1">
    <location>
        <begin position="40"/>
        <end position="170"/>
    </location>
</feature>
<dbReference type="InterPro" id="IPR034660">
    <property type="entry name" value="DinB/YfiT-like"/>
</dbReference>
<evidence type="ECO:0000313" key="2">
    <source>
        <dbReference type="EMBL" id="NGP89747.1"/>
    </source>
</evidence>
<evidence type="ECO:0000313" key="3">
    <source>
        <dbReference type="Proteomes" id="UP000479132"/>
    </source>
</evidence>
<reference evidence="2 3" key="1">
    <citation type="submission" date="2020-02" db="EMBL/GenBank/DDBJ databases">
        <title>Aliifodinibius halophilus 2W32, complete genome.</title>
        <authorList>
            <person name="Li Y."/>
            <person name="Wu S."/>
        </authorList>
    </citation>
    <scope>NUCLEOTIDE SEQUENCE [LARGE SCALE GENOMIC DNA]</scope>
    <source>
        <strain evidence="2 3">2W32</strain>
    </source>
</reference>
<proteinExistence type="predicted"/>
<keyword evidence="3" id="KW-1185">Reference proteome</keyword>
<dbReference type="AlphaFoldDB" id="A0A6M1T6I9"/>
<dbReference type="EMBL" id="JAALLS010000024">
    <property type="protein sequence ID" value="NGP89747.1"/>
    <property type="molecule type" value="Genomic_DNA"/>
</dbReference>
<sequence>MPLFTWEENTPSPNEYGEFYKGYIELVTEPNVLQALINQGQKTYAFMQQLAPEEADYRYEEGKWSVKEVIGHLIDTERIMAYRALSISRGEEQSLPGYDQDDYVENADFDNRSIQSLSTEYDALRNANISLFNSFDKEQTLRKGTANGVTVSVRALVYIIAGHEQHHHNILKDRYGFDSSLQDT</sequence>
<dbReference type="Pfam" id="PF12867">
    <property type="entry name" value="DinB_2"/>
    <property type="match status" value="1"/>
</dbReference>
<accession>A0A6M1T6I9</accession>
<dbReference type="RefSeq" id="WP_165270808.1">
    <property type="nucleotide sequence ID" value="NZ_JAALLS010000024.1"/>
</dbReference>
<name>A0A6M1T6I9_9BACT</name>
<gene>
    <name evidence="2" type="ORF">G3569_15420</name>
</gene>
<evidence type="ECO:0000259" key="1">
    <source>
        <dbReference type="Pfam" id="PF12867"/>
    </source>
</evidence>
<comment type="caution">
    <text evidence="2">The sequence shown here is derived from an EMBL/GenBank/DDBJ whole genome shotgun (WGS) entry which is preliminary data.</text>
</comment>
<protein>
    <submittedName>
        <fullName evidence="2">DinB family protein</fullName>
    </submittedName>
</protein>
<dbReference type="Proteomes" id="UP000479132">
    <property type="component" value="Unassembled WGS sequence"/>
</dbReference>
<dbReference type="InterPro" id="IPR024775">
    <property type="entry name" value="DinB-like"/>
</dbReference>
<dbReference type="Gene3D" id="1.20.120.450">
    <property type="entry name" value="dinb family like domain"/>
    <property type="match status" value="1"/>
</dbReference>